<keyword evidence="2" id="KW-0732">Signal</keyword>
<dbReference type="RefSeq" id="WP_012633576.1">
    <property type="nucleotide sequence ID" value="NC_011891.1"/>
</dbReference>
<dbReference type="PANTHER" id="PTHR48098:SF6">
    <property type="entry name" value="FERRI-BACILLIBACTIN ESTERASE BESA"/>
    <property type="match status" value="1"/>
</dbReference>
<proteinExistence type="predicted"/>
<feature type="chain" id="PRO_5002875301" evidence="2">
    <location>
        <begin position="25"/>
        <end position="462"/>
    </location>
</feature>
<dbReference type="InterPro" id="IPR011990">
    <property type="entry name" value="TPR-like_helical_dom_sf"/>
</dbReference>
<gene>
    <name evidence="3" type="ordered locus">A2cp1_2437</name>
</gene>
<dbReference type="InterPro" id="IPR000801">
    <property type="entry name" value="Esterase-like"/>
</dbReference>
<dbReference type="Gene3D" id="3.40.50.1820">
    <property type="entry name" value="alpha/beta hydrolase"/>
    <property type="match status" value="1"/>
</dbReference>
<name>B8JBE8_ANAD2</name>
<feature type="compositionally biased region" description="Pro residues" evidence="1">
    <location>
        <begin position="27"/>
        <end position="40"/>
    </location>
</feature>
<feature type="signal peptide" evidence="2">
    <location>
        <begin position="1"/>
        <end position="24"/>
    </location>
</feature>
<evidence type="ECO:0000313" key="3">
    <source>
        <dbReference type="EMBL" id="ACL65775.1"/>
    </source>
</evidence>
<reference evidence="3" key="1">
    <citation type="submission" date="2009-01" db="EMBL/GenBank/DDBJ databases">
        <title>Complete sequence of Anaeromyxobacter dehalogenans 2CP-1.</title>
        <authorList>
            <consortium name="US DOE Joint Genome Institute"/>
            <person name="Lucas S."/>
            <person name="Copeland A."/>
            <person name="Lapidus A."/>
            <person name="Glavina del Rio T."/>
            <person name="Dalin E."/>
            <person name="Tice H."/>
            <person name="Bruce D."/>
            <person name="Goodwin L."/>
            <person name="Pitluck S."/>
            <person name="Saunders E."/>
            <person name="Brettin T."/>
            <person name="Detter J.C."/>
            <person name="Han C."/>
            <person name="Larimer F."/>
            <person name="Land M."/>
            <person name="Hauser L."/>
            <person name="Kyrpides N."/>
            <person name="Ovchinnikova G."/>
            <person name="Beliaev A.S."/>
            <person name="Richardson P."/>
        </authorList>
    </citation>
    <scope>NUCLEOTIDE SEQUENCE</scope>
    <source>
        <strain evidence="3">2CP-1</strain>
    </source>
</reference>
<evidence type="ECO:0000256" key="2">
    <source>
        <dbReference type="SAM" id="SignalP"/>
    </source>
</evidence>
<dbReference type="SUPFAM" id="SSF53474">
    <property type="entry name" value="alpha/beta-Hydrolases"/>
    <property type="match status" value="1"/>
</dbReference>
<evidence type="ECO:0000256" key="1">
    <source>
        <dbReference type="SAM" id="MobiDB-lite"/>
    </source>
</evidence>
<sequence>MRTLGRVVASLAALTLASAAAAQATTPPAPPAASPGPTPAPAAATAAASSAAPPDAAAAAPATPEPSGAFRIRSAVLGEERSFVVLAPPGYATSGRRYPVVYFTDGSPSLALLATVTRFLAQNGRMPEVILVGIDHADRVRDLTPSPGRFEGAPPAAFKTAGGGDRFLSFLQDELIPHVERSYRTEPFRMLVGHSLGGLLAVHAQLARPGLFQATLALAPTLTWNGDEPVRRAREALAGGRGPRGVMVIVSPNDGPAAAKQAQALVRTVRGASGLQVAAVELPEEDHGSVVLEGATRGFKEVFAGWMMPAPAGAVGPGGGLPAVERHYARLSERLGWTVRPPEPVVDAAGRQAIRDGKLDDGIRALRQNAAWHPASAAAHDVLGMALVRADRLEEAKGAFRTALEVAERAKDPDAAAYRAHLEAATARAPIREALNPTWPGLPNLCGKAGDRGWEDHHHHGN</sequence>
<dbReference type="Pfam" id="PF00756">
    <property type="entry name" value="Esterase"/>
    <property type="match status" value="1"/>
</dbReference>
<dbReference type="HOGENOM" id="CLU_039834_0_1_7"/>
<dbReference type="SUPFAM" id="SSF48452">
    <property type="entry name" value="TPR-like"/>
    <property type="match status" value="1"/>
</dbReference>
<dbReference type="KEGG" id="acp:A2cp1_2437"/>
<evidence type="ECO:0000313" key="4">
    <source>
        <dbReference type="Proteomes" id="UP000007089"/>
    </source>
</evidence>
<feature type="region of interest" description="Disordered" evidence="1">
    <location>
        <begin position="25"/>
        <end position="65"/>
    </location>
</feature>
<dbReference type="EMBL" id="CP001359">
    <property type="protein sequence ID" value="ACL65775.1"/>
    <property type="molecule type" value="Genomic_DNA"/>
</dbReference>
<feature type="compositionally biased region" description="Low complexity" evidence="1">
    <location>
        <begin position="41"/>
        <end position="65"/>
    </location>
</feature>
<protein>
    <submittedName>
        <fullName evidence="3">Esterase</fullName>
    </submittedName>
</protein>
<accession>B8JBE8</accession>
<dbReference type="AlphaFoldDB" id="B8JBE8"/>
<keyword evidence="4" id="KW-1185">Reference proteome</keyword>
<dbReference type="InterPro" id="IPR029058">
    <property type="entry name" value="AB_hydrolase_fold"/>
</dbReference>
<dbReference type="InterPro" id="IPR050583">
    <property type="entry name" value="Mycobacterial_A85_antigen"/>
</dbReference>
<organism evidence="3 4">
    <name type="scientific">Anaeromyxobacter dehalogenans (strain ATCC BAA-258 / DSM 21875 / 2CP-1)</name>
    <dbReference type="NCBI Taxonomy" id="455488"/>
    <lineage>
        <taxon>Bacteria</taxon>
        <taxon>Pseudomonadati</taxon>
        <taxon>Myxococcota</taxon>
        <taxon>Myxococcia</taxon>
        <taxon>Myxococcales</taxon>
        <taxon>Cystobacterineae</taxon>
        <taxon>Anaeromyxobacteraceae</taxon>
        <taxon>Anaeromyxobacter</taxon>
    </lineage>
</organism>
<dbReference type="Proteomes" id="UP000007089">
    <property type="component" value="Chromosome"/>
</dbReference>
<dbReference type="PANTHER" id="PTHR48098">
    <property type="entry name" value="ENTEROCHELIN ESTERASE-RELATED"/>
    <property type="match status" value="1"/>
</dbReference>